<dbReference type="InterPro" id="IPR038830">
    <property type="entry name" value="CCDC186"/>
</dbReference>
<dbReference type="GO" id="GO:0031267">
    <property type="term" value="F:small GTPase binding"/>
    <property type="evidence" value="ECO:0007669"/>
    <property type="project" value="TreeGrafter"/>
</dbReference>
<feature type="compositionally biased region" description="Basic and acidic residues" evidence="2">
    <location>
        <begin position="8"/>
        <end position="18"/>
    </location>
</feature>
<feature type="region of interest" description="Disordered" evidence="2">
    <location>
        <begin position="1"/>
        <end position="24"/>
    </location>
</feature>
<evidence type="ECO:0000256" key="1">
    <source>
        <dbReference type="SAM" id="Coils"/>
    </source>
</evidence>
<gene>
    <name evidence="3" type="ORF">ILUMI_09833</name>
</gene>
<proteinExistence type="predicted"/>
<feature type="coiled-coil region" evidence="1">
    <location>
        <begin position="194"/>
        <end position="484"/>
    </location>
</feature>
<organism evidence="3 4">
    <name type="scientific">Ignelater luminosus</name>
    <name type="common">Cucubano</name>
    <name type="synonym">Pyrophorus luminosus</name>
    <dbReference type="NCBI Taxonomy" id="2038154"/>
    <lineage>
        <taxon>Eukaryota</taxon>
        <taxon>Metazoa</taxon>
        <taxon>Ecdysozoa</taxon>
        <taxon>Arthropoda</taxon>
        <taxon>Hexapoda</taxon>
        <taxon>Insecta</taxon>
        <taxon>Pterygota</taxon>
        <taxon>Neoptera</taxon>
        <taxon>Endopterygota</taxon>
        <taxon>Coleoptera</taxon>
        <taxon>Polyphaga</taxon>
        <taxon>Elateriformia</taxon>
        <taxon>Elateroidea</taxon>
        <taxon>Elateridae</taxon>
        <taxon>Agrypninae</taxon>
        <taxon>Pyrophorini</taxon>
        <taxon>Ignelater</taxon>
    </lineage>
</organism>
<keyword evidence="4" id="KW-1185">Reference proteome</keyword>
<evidence type="ECO:0000256" key="2">
    <source>
        <dbReference type="SAM" id="MobiDB-lite"/>
    </source>
</evidence>
<comment type="caution">
    <text evidence="3">The sequence shown here is derived from an EMBL/GenBank/DDBJ whole genome shotgun (WGS) entry which is preliminary data.</text>
</comment>
<reference evidence="3" key="1">
    <citation type="submission" date="2019-08" db="EMBL/GenBank/DDBJ databases">
        <title>The genome of the North American firefly Photinus pyralis.</title>
        <authorList>
            <consortium name="Photinus pyralis genome working group"/>
            <person name="Fallon T.R."/>
            <person name="Sander Lower S.E."/>
            <person name="Weng J.-K."/>
        </authorList>
    </citation>
    <scope>NUCLEOTIDE SEQUENCE</scope>
    <source>
        <strain evidence="3">TRF0915ILg1</strain>
        <tissue evidence="3">Whole body</tissue>
    </source>
</reference>
<dbReference type="EMBL" id="VTPC01005173">
    <property type="protein sequence ID" value="KAF2896326.1"/>
    <property type="molecule type" value="Genomic_DNA"/>
</dbReference>
<sequence length="753" mass="86111">MTESNEVLETHTENHMLKSSEATKYISSNENSALIEVSPHNNNSAPDNVHVFVIDSKISDEDDSTDNEARNDAKTYCHGNETEQSDTTDTENEKSSDNETKSDSETTDNKDQSDLTDTENEKSSNEYKKHLEECIRNVSRLEGHCCQLNEKCKELESRLEMTTKHHDMAIKEKEMIVMRYAVSEKAVLDLKAGKEIAEKKHKEAVRENEILQHKVTSMGVEKSRICQMLDNKCYEYKSSQQELERVKADLNALETKLKWSQNNLRTEMELRKESEAKVEALSSKLQESAEQVEQAKREAQESIRVFHHSQDNRANVLDQQLKEQQANLILLRHERDDRENQVKTLQTELERLQSKQKETLQENNTLSLKIQQLERERLETGQRLSELRGCADQQRQDAADLIAKTAQLEQLKLQIQNEQEQLSACNEQMTLLKQRNAELESDMELCREREAELLLFTQQLTDKNVRLQSEFTAMETKVQQLTCEQTLLKRATKEQETKAEILAAQLTEARTKRIEEVNELSKNLAEKCKLCELLTQEVADQKGENSVIKRKLEFSLKEVNKELQQCRKKLEQYETASTSSNSSSTSLNAIDQSSGSPTPPVPADQVKVIQPETTVDKQTLIEHIVKLQRISARKSEKIDFLEEHINTLVSELQRKTRLLQGYIMREQAGTLTSNKMDNNKAHIAKLHGVMASVYGSRVADSNLTLELSLDINNKLQAVLEDALLKNITLKENVDTLGAEIERLNKLLKASCSS</sequence>
<evidence type="ECO:0008006" key="5">
    <source>
        <dbReference type="Google" id="ProtNLM"/>
    </source>
</evidence>
<dbReference type="PANTHER" id="PTHR18911:SF5">
    <property type="entry name" value="COILED-COIL DOMAIN-CONTAINING PROTEIN 186"/>
    <property type="match status" value="1"/>
</dbReference>
<name>A0A8K0GEP0_IGNLU</name>
<accession>A0A8K0GEP0</accession>
<feature type="region of interest" description="Disordered" evidence="2">
    <location>
        <begin position="56"/>
        <end position="126"/>
    </location>
</feature>
<feature type="compositionally biased region" description="Basic and acidic residues" evidence="2">
    <location>
        <begin position="91"/>
        <end position="126"/>
    </location>
</feature>
<feature type="compositionally biased region" description="Polar residues" evidence="2">
    <location>
        <begin position="587"/>
        <end position="596"/>
    </location>
</feature>
<dbReference type="OrthoDB" id="5583482at2759"/>
<feature type="coiled-coil region" evidence="1">
    <location>
        <begin position="712"/>
        <end position="746"/>
    </location>
</feature>
<evidence type="ECO:0000313" key="4">
    <source>
        <dbReference type="Proteomes" id="UP000801492"/>
    </source>
</evidence>
<feature type="region of interest" description="Disordered" evidence="2">
    <location>
        <begin position="574"/>
        <end position="604"/>
    </location>
</feature>
<protein>
    <recommendedName>
        <fullName evidence="5">Coiled-coil domain-containing protein 186</fullName>
    </recommendedName>
</protein>
<dbReference type="PANTHER" id="PTHR18911">
    <property type="entry name" value="CTCL TUMOR ANTIGEN HD-CL-01"/>
    <property type="match status" value="1"/>
</dbReference>
<keyword evidence="1" id="KW-0175">Coiled coil</keyword>
<dbReference type="Proteomes" id="UP000801492">
    <property type="component" value="Unassembled WGS sequence"/>
</dbReference>
<dbReference type="GO" id="GO:0005802">
    <property type="term" value="C:trans-Golgi network"/>
    <property type="evidence" value="ECO:0007669"/>
    <property type="project" value="TreeGrafter"/>
</dbReference>
<evidence type="ECO:0000313" key="3">
    <source>
        <dbReference type="EMBL" id="KAF2896326.1"/>
    </source>
</evidence>
<feature type="compositionally biased region" description="Low complexity" evidence="2">
    <location>
        <begin position="575"/>
        <end position="586"/>
    </location>
</feature>
<dbReference type="AlphaFoldDB" id="A0A8K0GEP0"/>
<dbReference type="GO" id="GO:0099518">
    <property type="term" value="P:vesicle cytoskeletal trafficking"/>
    <property type="evidence" value="ECO:0007669"/>
    <property type="project" value="TreeGrafter"/>
</dbReference>